<evidence type="ECO:0000256" key="1">
    <source>
        <dbReference type="SAM" id="Phobius"/>
    </source>
</evidence>
<dbReference type="PANTHER" id="PTHR33973">
    <property type="entry name" value="OS07G0153300 PROTEIN"/>
    <property type="match status" value="1"/>
</dbReference>
<dbReference type="OMA" id="DVWMKDF"/>
<dbReference type="HOGENOM" id="CLU_020424_1_0_1"/>
<dbReference type="VEuPathDB" id="FungiDB:SAPIO_CDS10620"/>
<comment type="caution">
    <text evidence="2">The sequence shown here is derived from an EMBL/GenBank/DDBJ whole genome shotgun (WGS) entry which is preliminary data.</text>
</comment>
<organism evidence="2 3">
    <name type="scientific">Pseudallescheria apiosperma</name>
    <name type="common">Scedosporium apiospermum</name>
    <dbReference type="NCBI Taxonomy" id="563466"/>
    <lineage>
        <taxon>Eukaryota</taxon>
        <taxon>Fungi</taxon>
        <taxon>Dikarya</taxon>
        <taxon>Ascomycota</taxon>
        <taxon>Pezizomycotina</taxon>
        <taxon>Sordariomycetes</taxon>
        <taxon>Hypocreomycetidae</taxon>
        <taxon>Microascales</taxon>
        <taxon>Microascaceae</taxon>
        <taxon>Scedosporium</taxon>
    </lineage>
</organism>
<feature type="transmembrane region" description="Helical" evidence="1">
    <location>
        <begin position="556"/>
        <end position="576"/>
    </location>
</feature>
<protein>
    <recommendedName>
        <fullName evidence="4">Cyclopropane-fatty-acyl-phospholipid synthase</fullName>
    </recommendedName>
</protein>
<dbReference type="OrthoDB" id="3340520at2759"/>
<dbReference type="EMBL" id="JOWA01000176">
    <property type="protein sequence ID" value="KEZ38621.1"/>
    <property type="molecule type" value="Genomic_DNA"/>
</dbReference>
<accession>A0A084FU59</accession>
<sequence>MAAILILGAVIENCWPVFLTGQALFGTQLDWFLLAGSLAWKHKDITICVYELILPLLPALIIGAVFVLFQPLRFLALLLDHTEAGPTDCGRPVLLKCKTTHRRVFPKKHGFSYSYLVAGIPVSWKGQVGGMLSAGMPRVPNKLARLVPSGARQMTWFEVNPEDHLQRGGAGMDLREKLDVYLESEVNNTFDERRVYLVSRDEASPSLELPGGNIDDSVSSSQPLKIRNRVTKDFHVSPFNSRKGHYSIVASDPLGQGFQSFRSLDTTITLSSSKGHAKLIARLFSLREPLNPAKMSVLEKLTLLLGWGWIGFATYPRIVKEAAMLWFARKLHVWYRPEPLSTSLGRRADSVEKELEGIFREYLRYLVQQSTTALVVKYVPSGVGAPTENMVSPPAKDGSKETRELEFKVLTPVFYTRFVHYAHDFEAIFNEFRESCTISISNPDLLPSLVLKKPPAPVRVGNPIDYLYLRIIWHLRRRPDRIERPLRSSDKPKSEPTNQTIVDIRDFRPSSMDGYVFTKATAETRRQYRSAVARIFLAEYMGLGSLGVLWLEGFILRAGLAWFVATGMYPFVTMVVSEVRQIVSTI</sequence>
<evidence type="ECO:0000313" key="2">
    <source>
        <dbReference type="EMBL" id="KEZ38621.1"/>
    </source>
</evidence>
<dbReference type="RefSeq" id="XP_016638420.1">
    <property type="nucleotide sequence ID" value="XM_016784181.1"/>
</dbReference>
<keyword evidence="3" id="KW-1185">Reference proteome</keyword>
<dbReference type="AlphaFoldDB" id="A0A084FU59"/>
<dbReference type="Proteomes" id="UP000028545">
    <property type="component" value="Unassembled WGS sequence"/>
</dbReference>
<dbReference type="InterPro" id="IPR010775">
    <property type="entry name" value="DUF1365"/>
</dbReference>
<gene>
    <name evidence="2" type="ORF">SAPIO_CDS10620</name>
</gene>
<evidence type="ECO:0000313" key="3">
    <source>
        <dbReference type="Proteomes" id="UP000028545"/>
    </source>
</evidence>
<dbReference type="GeneID" id="27719835"/>
<reference evidence="2 3" key="1">
    <citation type="journal article" date="2014" name="Genome Announc.">
        <title>Draft genome sequence of the pathogenic fungus Scedosporium apiospermum.</title>
        <authorList>
            <person name="Vandeputte P."/>
            <person name="Ghamrawi S."/>
            <person name="Rechenmann M."/>
            <person name="Iltis A."/>
            <person name="Giraud S."/>
            <person name="Fleury M."/>
            <person name="Thornton C."/>
            <person name="Delhaes L."/>
            <person name="Meyer W."/>
            <person name="Papon N."/>
            <person name="Bouchara J.P."/>
        </authorList>
    </citation>
    <scope>NUCLEOTIDE SEQUENCE [LARGE SCALE GENOMIC DNA]</scope>
    <source>
        <strain evidence="2 3">IHEM 14462</strain>
    </source>
</reference>
<keyword evidence="1" id="KW-0812">Transmembrane</keyword>
<keyword evidence="1" id="KW-1133">Transmembrane helix</keyword>
<dbReference type="PANTHER" id="PTHR33973:SF4">
    <property type="entry name" value="OS07G0153300 PROTEIN"/>
    <property type="match status" value="1"/>
</dbReference>
<dbReference type="KEGG" id="sapo:SAPIO_CDS10620"/>
<feature type="transmembrane region" description="Helical" evidence="1">
    <location>
        <begin position="47"/>
        <end position="69"/>
    </location>
</feature>
<dbReference type="Pfam" id="PF07103">
    <property type="entry name" value="DUF1365"/>
    <property type="match status" value="2"/>
</dbReference>
<evidence type="ECO:0008006" key="4">
    <source>
        <dbReference type="Google" id="ProtNLM"/>
    </source>
</evidence>
<keyword evidence="1" id="KW-0472">Membrane</keyword>
<name>A0A084FU59_PSEDA</name>
<proteinExistence type="predicted"/>